<dbReference type="PROSITE" id="PS50943">
    <property type="entry name" value="HTH_CROC1"/>
    <property type="match status" value="1"/>
</dbReference>
<dbReference type="InterPro" id="IPR001387">
    <property type="entry name" value="Cro/C1-type_HTH"/>
</dbReference>
<evidence type="ECO:0000256" key="1">
    <source>
        <dbReference type="ARBA" id="ARBA00023125"/>
    </source>
</evidence>
<dbReference type="CDD" id="cd00093">
    <property type="entry name" value="HTH_XRE"/>
    <property type="match status" value="1"/>
</dbReference>
<reference evidence="3" key="1">
    <citation type="submission" date="2019-08" db="EMBL/GenBank/DDBJ databases">
        <authorList>
            <person name="Kucharzyk K."/>
            <person name="Murdoch R.W."/>
            <person name="Higgins S."/>
            <person name="Loffler F."/>
        </authorList>
    </citation>
    <scope>NUCLEOTIDE SEQUENCE</scope>
</reference>
<protein>
    <recommendedName>
        <fullName evidence="2">HTH cro/C1-type domain-containing protein</fullName>
    </recommendedName>
</protein>
<comment type="caution">
    <text evidence="3">The sequence shown here is derived from an EMBL/GenBank/DDBJ whole genome shotgun (WGS) entry which is preliminary data.</text>
</comment>
<keyword evidence="1" id="KW-0238">DNA-binding</keyword>
<dbReference type="AlphaFoldDB" id="A0A645CQY8"/>
<evidence type="ECO:0000313" key="3">
    <source>
        <dbReference type="EMBL" id="MPM79496.1"/>
    </source>
</evidence>
<dbReference type="Pfam" id="PF01381">
    <property type="entry name" value="HTH_3"/>
    <property type="match status" value="1"/>
</dbReference>
<organism evidence="3">
    <name type="scientific">bioreactor metagenome</name>
    <dbReference type="NCBI Taxonomy" id="1076179"/>
    <lineage>
        <taxon>unclassified sequences</taxon>
        <taxon>metagenomes</taxon>
        <taxon>ecological metagenomes</taxon>
    </lineage>
</organism>
<dbReference type="Gene3D" id="1.10.260.40">
    <property type="entry name" value="lambda repressor-like DNA-binding domains"/>
    <property type="match status" value="1"/>
</dbReference>
<name>A0A645CQY8_9ZZZZ</name>
<dbReference type="PANTHER" id="PTHR46558">
    <property type="entry name" value="TRACRIPTIONAL REGULATORY PROTEIN-RELATED-RELATED"/>
    <property type="match status" value="1"/>
</dbReference>
<dbReference type="PANTHER" id="PTHR46558:SF11">
    <property type="entry name" value="HTH-TYPE TRANSCRIPTIONAL REGULATOR XRE"/>
    <property type="match status" value="1"/>
</dbReference>
<evidence type="ECO:0000259" key="2">
    <source>
        <dbReference type="PROSITE" id="PS50943"/>
    </source>
</evidence>
<dbReference type="SMART" id="SM00530">
    <property type="entry name" value="HTH_XRE"/>
    <property type="match status" value="1"/>
</dbReference>
<sequence>MPPSGLGFMAKDRPDWVFYGCEIIAPSQVYEKQVGSQTLGEGKSKGERIKEIRKKRGLTQKRLGELCAIDEANIRKYETGKQNPRYETIVKIALALDFPVDYFLEP</sequence>
<proteinExistence type="predicted"/>
<dbReference type="EMBL" id="VSSQ01029382">
    <property type="protein sequence ID" value="MPM79496.1"/>
    <property type="molecule type" value="Genomic_DNA"/>
</dbReference>
<dbReference type="GO" id="GO:0003677">
    <property type="term" value="F:DNA binding"/>
    <property type="evidence" value="ECO:0007669"/>
    <property type="project" value="UniProtKB-KW"/>
</dbReference>
<dbReference type="SUPFAM" id="SSF47413">
    <property type="entry name" value="lambda repressor-like DNA-binding domains"/>
    <property type="match status" value="1"/>
</dbReference>
<gene>
    <name evidence="3" type="ORF">SDC9_126533</name>
</gene>
<feature type="domain" description="HTH cro/C1-type" evidence="2">
    <location>
        <begin position="49"/>
        <end position="103"/>
    </location>
</feature>
<dbReference type="InterPro" id="IPR010982">
    <property type="entry name" value="Lambda_DNA-bd_dom_sf"/>
</dbReference>
<accession>A0A645CQY8</accession>